<organism evidence="1 2">
    <name type="scientific">Armadillidium nasatum</name>
    <dbReference type="NCBI Taxonomy" id="96803"/>
    <lineage>
        <taxon>Eukaryota</taxon>
        <taxon>Metazoa</taxon>
        <taxon>Ecdysozoa</taxon>
        <taxon>Arthropoda</taxon>
        <taxon>Crustacea</taxon>
        <taxon>Multicrustacea</taxon>
        <taxon>Malacostraca</taxon>
        <taxon>Eumalacostraca</taxon>
        <taxon>Peracarida</taxon>
        <taxon>Isopoda</taxon>
        <taxon>Oniscidea</taxon>
        <taxon>Crinocheta</taxon>
        <taxon>Armadillidiidae</taxon>
        <taxon>Armadillidium</taxon>
    </lineage>
</organism>
<dbReference type="Proteomes" id="UP000326759">
    <property type="component" value="Unassembled WGS sequence"/>
</dbReference>
<feature type="non-terminal residue" evidence="1">
    <location>
        <position position="1"/>
    </location>
</feature>
<dbReference type="AlphaFoldDB" id="A0A5N5T334"/>
<gene>
    <name evidence="1" type="ORF">Anas_14185</name>
</gene>
<reference evidence="1 2" key="1">
    <citation type="journal article" date="2019" name="PLoS Biol.">
        <title>Sex chromosomes control vertical transmission of feminizing Wolbachia symbionts in an isopod.</title>
        <authorList>
            <person name="Becking T."/>
            <person name="Chebbi M.A."/>
            <person name="Giraud I."/>
            <person name="Moumen B."/>
            <person name="Laverre T."/>
            <person name="Caubet Y."/>
            <person name="Peccoud J."/>
            <person name="Gilbert C."/>
            <person name="Cordaux R."/>
        </authorList>
    </citation>
    <scope>NUCLEOTIDE SEQUENCE [LARGE SCALE GENOMIC DNA]</scope>
    <source>
        <strain evidence="1">ANa2</strain>
        <tissue evidence="1">Whole body excluding digestive tract and cuticle</tissue>
    </source>
</reference>
<name>A0A5N5T334_9CRUS</name>
<protein>
    <submittedName>
        <fullName evidence="1">Uncharacterized protein</fullName>
    </submittedName>
</protein>
<evidence type="ECO:0000313" key="1">
    <source>
        <dbReference type="EMBL" id="KAB7500886.1"/>
    </source>
</evidence>
<keyword evidence="2" id="KW-1185">Reference proteome</keyword>
<proteinExistence type="predicted"/>
<comment type="caution">
    <text evidence="1">The sequence shown here is derived from an EMBL/GenBank/DDBJ whole genome shotgun (WGS) entry which is preliminary data.</text>
</comment>
<dbReference type="EMBL" id="SEYY01012317">
    <property type="protein sequence ID" value="KAB7500886.1"/>
    <property type="molecule type" value="Genomic_DNA"/>
</dbReference>
<accession>A0A5N5T334</accession>
<sequence length="102" mass="11510">SEFGIAAMKLSNLACASHFAICIESIENLMLISNDEDHVDVGSIYKNVRQSSLLLDYAYIFNAPRKLKTLLFLLLENWVTSIGIKETEEDTDPRKRNETSSV</sequence>
<evidence type="ECO:0000313" key="2">
    <source>
        <dbReference type="Proteomes" id="UP000326759"/>
    </source>
</evidence>